<evidence type="ECO:0000313" key="3">
    <source>
        <dbReference type="Proteomes" id="UP000053573"/>
    </source>
</evidence>
<keyword evidence="3" id="KW-1185">Reference proteome</keyword>
<dbReference type="OrthoDB" id="10425350at2759"/>
<dbReference type="Proteomes" id="UP000053573">
    <property type="component" value="Unassembled WGS sequence"/>
</dbReference>
<dbReference type="EMBL" id="LDEV01001214">
    <property type="protein sequence ID" value="KLJ12024.1"/>
    <property type="molecule type" value="Genomic_DNA"/>
</dbReference>
<gene>
    <name evidence="2" type="ORF">EMPG_12859</name>
</gene>
<protein>
    <submittedName>
        <fullName evidence="2">Uncharacterized protein</fullName>
    </submittedName>
</protein>
<reference evidence="3" key="1">
    <citation type="journal article" date="2015" name="PLoS Genet.">
        <title>The dynamic genome and transcriptome of the human fungal pathogen Blastomyces and close relative Emmonsia.</title>
        <authorList>
            <person name="Munoz J.F."/>
            <person name="Gauthier G.M."/>
            <person name="Desjardins C.A."/>
            <person name="Gallo J.E."/>
            <person name="Holder J."/>
            <person name="Sullivan T.D."/>
            <person name="Marty A.J."/>
            <person name="Carmen J.C."/>
            <person name="Chen Z."/>
            <person name="Ding L."/>
            <person name="Gujja S."/>
            <person name="Magrini V."/>
            <person name="Misas E."/>
            <person name="Mitreva M."/>
            <person name="Priest M."/>
            <person name="Saif S."/>
            <person name="Whiston E.A."/>
            <person name="Young S."/>
            <person name="Zeng Q."/>
            <person name="Goldman W.E."/>
            <person name="Mardis E.R."/>
            <person name="Taylor J.W."/>
            <person name="McEwen J.G."/>
            <person name="Clay O.K."/>
            <person name="Klein B.S."/>
            <person name="Cuomo C.A."/>
        </authorList>
    </citation>
    <scope>NUCLEOTIDE SEQUENCE [LARGE SCALE GENOMIC DNA]</scope>
    <source>
        <strain evidence="3">UAMH 139</strain>
    </source>
</reference>
<proteinExistence type="predicted"/>
<comment type="caution">
    <text evidence="2">The sequence shown here is derived from an EMBL/GenBank/DDBJ whole genome shotgun (WGS) entry which is preliminary data.</text>
</comment>
<accession>A0A0H1BKH1</accession>
<evidence type="ECO:0000313" key="2">
    <source>
        <dbReference type="EMBL" id="KLJ12024.1"/>
    </source>
</evidence>
<organism evidence="2 3">
    <name type="scientific">Blastomyces silverae</name>
    <dbReference type="NCBI Taxonomy" id="2060906"/>
    <lineage>
        <taxon>Eukaryota</taxon>
        <taxon>Fungi</taxon>
        <taxon>Dikarya</taxon>
        <taxon>Ascomycota</taxon>
        <taxon>Pezizomycotina</taxon>
        <taxon>Eurotiomycetes</taxon>
        <taxon>Eurotiomycetidae</taxon>
        <taxon>Onygenales</taxon>
        <taxon>Ajellomycetaceae</taxon>
        <taxon>Blastomyces</taxon>
    </lineage>
</organism>
<name>A0A0H1BKH1_9EURO</name>
<feature type="compositionally biased region" description="Basic and acidic residues" evidence="1">
    <location>
        <begin position="60"/>
        <end position="70"/>
    </location>
</feature>
<evidence type="ECO:0000256" key="1">
    <source>
        <dbReference type="SAM" id="MobiDB-lite"/>
    </source>
</evidence>
<feature type="region of interest" description="Disordered" evidence="1">
    <location>
        <begin position="42"/>
        <end position="70"/>
    </location>
</feature>
<sequence>MVWDKEKWAPEDQPQVEGRGVRCASRLETCVPRSTILSTSGFSQPITRARSGSLKGMKNAAEKEIPRFRR</sequence>
<dbReference type="AlphaFoldDB" id="A0A0H1BKH1"/>